<dbReference type="InterPro" id="IPR027417">
    <property type="entry name" value="P-loop_NTPase"/>
</dbReference>
<accession>A0A7S1PIH7</accession>
<proteinExistence type="predicted"/>
<sequence>MSSHHSTSSSSWMPSTLSSSLSSFPSSLIQKSRKWWGSNAPPDDTLPPSKSSHQQLEIDRVLEEAASMHGSSPTSSSFNYASPHNGAESSASSPLPTFGKLITPVYTIKLLVCGAPSTGKTAMLEKFEKRYQKWCKQQHSANATSGGNSSATNATSAAVGGMASIASSLWRSGSSSTGVAHSHTSAATISQHIPPFLSNHTAPPHQDNIFQPSGSPTIAPQFVTYPIQSILSRHSLRKLLNGRRLPGLAASMGAAPGANQSGSSASPPVHYYIQFIDVPHSHLNAPYLNSIILPQVHGAALVFDISDPKSIYAVDQWRKRLADYNVQLMRESVAQQERGAPSLPPQQLKHILLIAHKSEKKPHILSPRALSDYIRDSHYIKWYMTSLKWADSVEDAFEYLIVRVLRYWAKRSGGAPPGAAQMAQRMNIINAHRSRLIGRAGNKRGASLAITSDATLHQSASGTLDELISPTHQSSAHASSSLDSFNAEHVEQHYRRRSPLSTSIADNPAGSNAPRHNQENYDPFNHELSNFATDQVEELMEQAPYDDSTNASGTASGTRIDPDNVALKIQSIISFQDELSSFYRLLKRRLNEYNHLLQEQQTSFKKESFSKFCLNHEQVQLILSELKHEQEIAEDNIQNILRIYEQCPKEETMDKRCKKQFAELKRSFYMDAKERWSELWHSIRSFMFLHNDADALQQGVQRNSHSEVVPVLPESVDQQMRRMNEDHGIIQGSRGEADGILTATAPGIVQKNSTEMTSNEFNFKLPALDIFSYDSHYSSIHSLMEQGLAPVHEGEGT</sequence>
<dbReference type="SUPFAM" id="SSF52540">
    <property type="entry name" value="P-loop containing nucleoside triphosphate hydrolases"/>
    <property type="match status" value="1"/>
</dbReference>
<dbReference type="EMBL" id="HBGD01008388">
    <property type="protein sequence ID" value="CAD9083644.1"/>
    <property type="molecule type" value="Transcribed_RNA"/>
</dbReference>
<name>A0A7S1PIH7_9EUKA</name>
<dbReference type="Gene3D" id="3.40.50.300">
    <property type="entry name" value="P-loop containing nucleotide triphosphate hydrolases"/>
    <property type="match status" value="1"/>
</dbReference>
<feature type="region of interest" description="Disordered" evidence="2">
    <location>
        <begin position="194"/>
        <end position="213"/>
    </location>
</feature>
<reference evidence="3" key="1">
    <citation type="submission" date="2021-01" db="EMBL/GenBank/DDBJ databases">
        <authorList>
            <person name="Corre E."/>
            <person name="Pelletier E."/>
            <person name="Niang G."/>
            <person name="Scheremetjew M."/>
            <person name="Finn R."/>
            <person name="Kale V."/>
            <person name="Holt S."/>
            <person name="Cochrane G."/>
            <person name="Meng A."/>
            <person name="Brown T."/>
            <person name="Cohen L."/>
        </authorList>
    </citation>
    <scope>NUCLEOTIDE SEQUENCE</scope>
    <source>
        <strain evidence="3">WS</strain>
    </source>
</reference>
<feature type="compositionally biased region" description="Polar residues" evidence="2">
    <location>
        <begin position="69"/>
        <end position="94"/>
    </location>
</feature>
<protein>
    <submittedName>
        <fullName evidence="3">Uncharacterized protein</fullName>
    </submittedName>
</protein>
<evidence type="ECO:0000256" key="2">
    <source>
        <dbReference type="SAM" id="MobiDB-lite"/>
    </source>
</evidence>
<organism evidence="3">
    <name type="scientific">Percolomonas cosmopolitus</name>
    <dbReference type="NCBI Taxonomy" id="63605"/>
    <lineage>
        <taxon>Eukaryota</taxon>
        <taxon>Discoba</taxon>
        <taxon>Heterolobosea</taxon>
        <taxon>Tetramitia</taxon>
        <taxon>Eutetramitia</taxon>
        <taxon>Percolomonadidae</taxon>
        <taxon>Percolomonas</taxon>
    </lineage>
</organism>
<feature type="region of interest" description="Disordered" evidence="2">
    <location>
        <begin position="1"/>
        <end position="23"/>
    </location>
</feature>
<dbReference type="AlphaFoldDB" id="A0A7S1PIH7"/>
<gene>
    <name evidence="3" type="ORF">PCOS0759_LOCUS6898</name>
</gene>
<feature type="coiled-coil region" evidence="1">
    <location>
        <begin position="583"/>
        <end position="643"/>
    </location>
</feature>
<keyword evidence="1" id="KW-0175">Coiled coil</keyword>
<evidence type="ECO:0000256" key="1">
    <source>
        <dbReference type="SAM" id="Coils"/>
    </source>
</evidence>
<feature type="region of interest" description="Disordered" evidence="2">
    <location>
        <begin position="488"/>
        <end position="524"/>
    </location>
</feature>
<feature type="region of interest" description="Disordered" evidence="2">
    <location>
        <begin position="35"/>
        <end position="94"/>
    </location>
</feature>
<evidence type="ECO:0000313" key="3">
    <source>
        <dbReference type="EMBL" id="CAD9083644.1"/>
    </source>
</evidence>